<dbReference type="RefSeq" id="WP_156738752.1">
    <property type="nucleotide sequence ID" value="NZ_CACRYJ010000004.1"/>
</dbReference>
<organism evidence="2 3">
    <name type="scientific">Occultella aeris</name>
    <dbReference type="NCBI Taxonomy" id="2761496"/>
    <lineage>
        <taxon>Bacteria</taxon>
        <taxon>Bacillati</taxon>
        <taxon>Actinomycetota</taxon>
        <taxon>Actinomycetes</taxon>
        <taxon>Micrococcales</taxon>
        <taxon>Ruaniaceae</taxon>
        <taxon>Occultella</taxon>
    </lineage>
</organism>
<evidence type="ECO:0000313" key="3">
    <source>
        <dbReference type="Proteomes" id="UP000419743"/>
    </source>
</evidence>
<name>A0A7M4DDH7_9MICO</name>
<evidence type="ECO:0000256" key="1">
    <source>
        <dbReference type="SAM" id="MobiDB-lite"/>
    </source>
</evidence>
<proteinExistence type="predicted"/>
<dbReference type="AlphaFoldDB" id="A0A7M4DDH7"/>
<protein>
    <submittedName>
        <fullName evidence="2">Uncharacterized protein</fullName>
    </submittedName>
</protein>
<dbReference type="EMBL" id="CACRYJ010000004">
    <property type="protein sequence ID" value="VZO34896.1"/>
    <property type="molecule type" value="Genomic_DNA"/>
</dbReference>
<reference evidence="2 3" key="1">
    <citation type="submission" date="2019-11" db="EMBL/GenBank/DDBJ databases">
        <authorList>
            <person name="Criscuolo A."/>
        </authorList>
    </citation>
    <scope>NUCLEOTIDE SEQUENCE [LARGE SCALE GENOMIC DNA]</scope>
    <source>
        <strain evidence="2">CIP111667</strain>
    </source>
</reference>
<evidence type="ECO:0000313" key="2">
    <source>
        <dbReference type="EMBL" id="VZO34896.1"/>
    </source>
</evidence>
<accession>A0A7M4DDH7</accession>
<comment type="caution">
    <text evidence="2">The sequence shown here is derived from an EMBL/GenBank/DDBJ whole genome shotgun (WGS) entry which is preliminary data.</text>
</comment>
<feature type="region of interest" description="Disordered" evidence="1">
    <location>
        <begin position="1"/>
        <end position="48"/>
    </location>
</feature>
<sequence length="100" mass="10484">MATWAEVLDELEQETRRETGSPGGVAGSGFQPDGGTWVPPSGLGPLPAELAGRAREVLTAQREATATLRSSMTRARRHDSALAAVPAARSARPVYLDVTA</sequence>
<keyword evidence="3" id="KW-1185">Reference proteome</keyword>
<dbReference type="Proteomes" id="UP000419743">
    <property type="component" value="Unassembled WGS sequence"/>
</dbReference>
<gene>
    <name evidence="2" type="ORF">HALOF300_00166</name>
</gene>